<dbReference type="InterPro" id="IPR025640">
    <property type="entry name" value="GYF_2"/>
</dbReference>
<evidence type="ECO:0000259" key="8">
    <source>
        <dbReference type="Pfam" id="PF14237"/>
    </source>
</evidence>
<comment type="subcellular location">
    <subcellularLocation>
        <location evidence="1">Membrane</location>
        <topology evidence="1">Multi-pass membrane protein</topology>
    </subcellularLocation>
</comment>
<organism evidence="9 10">
    <name type="scientific">Nocardioides ginsengisoli</name>
    <dbReference type="NCBI Taxonomy" id="363868"/>
    <lineage>
        <taxon>Bacteria</taxon>
        <taxon>Bacillati</taxon>
        <taxon>Actinomycetota</taxon>
        <taxon>Actinomycetes</taxon>
        <taxon>Propionibacteriales</taxon>
        <taxon>Nocardioidaceae</taxon>
        <taxon>Nocardioides</taxon>
    </lineage>
</organism>
<keyword evidence="4 6" id="KW-0472">Membrane</keyword>
<feature type="compositionally biased region" description="Pro residues" evidence="5">
    <location>
        <begin position="1"/>
        <end position="17"/>
    </location>
</feature>
<evidence type="ECO:0000313" key="10">
    <source>
        <dbReference type="Proteomes" id="UP001597229"/>
    </source>
</evidence>
<feature type="region of interest" description="Disordered" evidence="5">
    <location>
        <begin position="1"/>
        <end position="40"/>
    </location>
</feature>
<keyword evidence="10" id="KW-1185">Reference proteome</keyword>
<evidence type="ECO:0000313" key="9">
    <source>
        <dbReference type="EMBL" id="MFD1251201.1"/>
    </source>
</evidence>
<proteinExistence type="predicted"/>
<evidence type="ECO:0000256" key="5">
    <source>
        <dbReference type="SAM" id="MobiDB-lite"/>
    </source>
</evidence>
<dbReference type="PANTHER" id="PTHR21016:SF25">
    <property type="entry name" value="TM2 DOMAIN-CONTAINING PROTEIN DDB_G0277895-RELATED"/>
    <property type="match status" value="1"/>
</dbReference>
<feature type="compositionally biased region" description="Low complexity" evidence="5">
    <location>
        <begin position="18"/>
        <end position="30"/>
    </location>
</feature>
<name>A0ABW3W7Y5_9ACTN</name>
<keyword evidence="2 6" id="KW-0812">Transmembrane</keyword>
<dbReference type="InterPro" id="IPR050932">
    <property type="entry name" value="TM2D1-3-like"/>
</dbReference>
<evidence type="ECO:0000256" key="6">
    <source>
        <dbReference type="SAM" id="Phobius"/>
    </source>
</evidence>
<feature type="domain" description="GYF" evidence="8">
    <location>
        <begin position="56"/>
        <end position="104"/>
    </location>
</feature>
<dbReference type="Pfam" id="PF14237">
    <property type="entry name" value="GYF_2"/>
    <property type="match status" value="1"/>
</dbReference>
<evidence type="ECO:0000256" key="3">
    <source>
        <dbReference type="ARBA" id="ARBA00022989"/>
    </source>
</evidence>
<evidence type="ECO:0000256" key="1">
    <source>
        <dbReference type="ARBA" id="ARBA00004141"/>
    </source>
</evidence>
<evidence type="ECO:0000256" key="4">
    <source>
        <dbReference type="ARBA" id="ARBA00023136"/>
    </source>
</evidence>
<dbReference type="RefSeq" id="WP_367920306.1">
    <property type="nucleotide sequence ID" value="NZ_BAABAC010000028.1"/>
</dbReference>
<accession>A0ABW3W7Y5</accession>
<comment type="caution">
    <text evidence="9">The sequence shown here is derived from an EMBL/GenBank/DDBJ whole genome shotgun (WGS) entry which is preliminary data.</text>
</comment>
<dbReference type="InterPro" id="IPR007829">
    <property type="entry name" value="TM2"/>
</dbReference>
<gene>
    <name evidence="9" type="ORF">ACFQ3F_25665</name>
</gene>
<protein>
    <submittedName>
        <fullName evidence="9">NINE protein</fullName>
    </submittedName>
</protein>
<dbReference type="Pfam" id="PF05154">
    <property type="entry name" value="TM2"/>
    <property type="match status" value="1"/>
</dbReference>
<keyword evidence="3 6" id="KW-1133">Transmembrane helix</keyword>
<feature type="domain" description="TM2" evidence="7">
    <location>
        <begin position="107"/>
        <end position="155"/>
    </location>
</feature>
<feature type="transmembrane region" description="Helical" evidence="6">
    <location>
        <begin position="136"/>
        <end position="159"/>
    </location>
</feature>
<dbReference type="PANTHER" id="PTHR21016">
    <property type="entry name" value="BETA-AMYLOID BINDING PROTEIN-RELATED"/>
    <property type="match status" value="1"/>
</dbReference>
<sequence length="171" mass="17834">MTQPPNPPYGAPDPGQQPPQGYGQPAYGAPGAPGGPGGPGSYGAPAGYGAPNGPFYINYLGQEQGPIDMGTLAQMARAGQLKADTAVRSADSQQYVLAKDVPGLFSDKEWVMTLIFTWLLGGLGIDRFYLGYTGLGVAKLLTCGGLGIWSLIDAILITLRKIPDAQGRPLR</sequence>
<evidence type="ECO:0000259" key="7">
    <source>
        <dbReference type="Pfam" id="PF05154"/>
    </source>
</evidence>
<reference evidence="10" key="1">
    <citation type="journal article" date="2019" name="Int. J. Syst. Evol. Microbiol.">
        <title>The Global Catalogue of Microorganisms (GCM) 10K type strain sequencing project: providing services to taxonomists for standard genome sequencing and annotation.</title>
        <authorList>
            <consortium name="The Broad Institute Genomics Platform"/>
            <consortium name="The Broad Institute Genome Sequencing Center for Infectious Disease"/>
            <person name="Wu L."/>
            <person name="Ma J."/>
        </authorList>
    </citation>
    <scope>NUCLEOTIDE SEQUENCE [LARGE SCALE GENOMIC DNA]</scope>
    <source>
        <strain evidence="10">CCUG 52478</strain>
    </source>
</reference>
<dbReference type="Proteomes" id="UP001597229">
    <property type="component" value="Unassembled WGS sequence"/>
</dbReference>
<dbReference type="EMBL" id="JBHTLX010000034">
    <property type="protein sequence ID" value="MFD1251201.1"/>
    <property type="molecule type" value="Genomic_DNA"/>
</dbReference>
<feature type="compositionally biased region" description="Gly residues" evidence="5">
    <location>
        <begin position="31"/>
        <end position="40"/>
    </location>
</feature>
<evidence type="ECO:0000256" key="2">
    <source>
        <dbReference type="ARBA" id="ARBA00022692"/>
    </source>
</evidence>